<dbReference type="GO" id="GO:0048487">
    <property type="term" value="F:beta-tubulin binding"/>
    <property type="evidence" value="ECO:0007669"/>
    <property type="project" value="TreeGrafter"/>
</dbReference>
<feature type="compositionally biased region" description="Basic and acidic residues" evidence="2">
    <location>
        <begin position="335"/>
        <end position="347"/>
    </location>
</feature>
<accession>B4J1D2</accession>
<protein>
    <submittedName>
        <fullName evidence="5">GH15560</fullName>
    </submittedName>
</protein>
<gene>
    <name evidence="5" type="primary">Dgri\GH15560</name>
    <name evidence="5" type="ORF">Dgri_GH15560</name>
</gene>
<organism evidence="6">
    <name type="scientific">Drosophila grimshawi</name>
    <name type="common">Hawaiian fruit fly</name>
    <name type="synonym">Idiomyia grimshawi</name>
    <dbReference type="NCBI Taxonomy" id="7222"/>
    <lineage>
        <taxon>Eukaryota</taxon>
        <taxon>Metazoa</taxon>
        <taxon>Ecdysozoa</taxon>
        <taxon>Arthropoda</taxon>
        <taxon>Hexapoda</taxon>
        <taxon>Insecta</taxon>
        <taxon>Pterygota</taxon>
        <taxon>Neoptera</taxon>
        <taxon>Endopterygota</taxon>
        <taxon>Diptera</taxon>
        <taxon>Brachycera</taxon>
        <taxon>Muscomorpha</taxon>
        <taxon>Ephydroidea</taxon>
        <taxon>Drosophilidae</taxon>
        <taxon>Drosophila</taxon>
        <taxon>Hawaiian Drosophila</taxon>
    </lineage>
</organism>
<dbReference type="OrthoDB" id="7737418at2759"/>
<dbReference type="PhylomeDB" id="B4J1D2"/>
<proteinExistence type="inferred from homology"/>
<dbReference type="InterPro" id="IPR031826">
    <property type="entry name" value="IC97/Casc1_N"/>
</dbReference>
<dbReference type="AlphaFoldDB" id="B4J1D2"/>
<dbReference type="STRING" id="7222.B4J1D2"/>
<dbReference type="OMA" id="RMDGVYM"/>
<dbReference type="InParanoid" id="B4J1D2"/>
<dbReference type="PANTHER" id="PTHR20929">
    <property type="entry name" value="LUNG ADENOMA SUSCEPTIBILITY 1-RELATED"/>
    <property type="match status" value="1"/>
</dbReference>
<evidence type="ECO:0000256" key="2">
    <source>
        <dbReference type="SAM" id="MobiDB-lite"/>
    </source>
</evidence>
<keyword evidence="6" id="KW-1185">Reference proteome</keyword>
<dbReference type="Pfam" id="PF15927">
    <property type="entry name" value="Casc1_N"/>
    <property type="match status" value="1"/>
</dbReference>
<reference evidence="5 6" key="1">
    <citation type="journal article" date="2007" name="Nature">
        <title>Evolution of genes and genomes on the Drosophila phylogeny.</title>
        <authorList>
            <consortium name="Drosophila 12 Genomes Consortium"/>
            <person name="Clark A.G."/>
            <person name="Eisen M.B."/>
            <person name="Smith D.R."/>
            <person name="Bergman C.M."/>
            <person name="Oliver B."/>
            <person name="Markow T.A."/>
            <person name="Kaufman T.C."/>
            <person name="Kellis M."/>
            <person name="Gelbart W."/>
            <person name="Iyer V.N."/>
            <person name="Pollard D.A."/>
            <person name="Sackton T.B."/>
            <person name="Larracuente A.M."/>
            <person name="Singh N.D."/>
            <person name="Abad J.P."/>
            <person name="Abt D.N."/>
            <person name="Adryan B."/>
            <person name="Aguade M."/>
            <person name="Akashi H."/>
            <person name="Anderson W.W."/>
            <person name="Aquadro C.F."/>
            <person name="Ardell D.H."/>
            <person name="Arguello R."/>
            <person name="Artieri C.G."/>
            <person name="Barbash D.A."/>
            <person name="Barker D."/>
            <person name="Barsanti P."/>
            <person name="Batterham P."/>
            <person name="Batzoglou S."/>
            <person name="Begun D."/>
            <person name="Bhutkar A."/>
            <person name="Blanco E."/>
            <person name="Bosak S.A."/>
            <person name="Bradley R.K."/>
            <person name="Brand A.D."/>
            <person name="Brent M.R."/>
            <person name="Brooks A.N."/>
            <person name="Brown R.H."/>
            <person name="Butlin R.K."/>
            <person name="Caggese C."/>
            <person name="Calvi B.R."/>
            <person name="Bernardo de Carvalho A."/>
            <person name="Caspi A."/>
            <person name="Castrezana S."/>
            <person name="Celniker S.E."/>
            <person name="Chang J.L."/>
            <person name="Chapple C."/>
            <person name="Chatterji S."/>
            <person name="Chinwalla A."/>
            <person name="Civetta A."/>
            <person name="Clifton S.W."/>
            <person name="Comeron J.M."/>
            <person name="Costello J.C."/>
            <person name="Coyne J.A."/>
            <person name="Daub J."/>
            <person name="David R.G."/>
            <person name="Delcher A.L."/>
            <person name="Delehaunty K."/>
            <person name="Do C.B."/>
            <person name="Ebling H."/>
            <person name="Edwards K."/>
            <person name="Eickbush T."/>
            <person name="Evans J.D."/>
            <person name="Filipski A."/>
            <person name="Findeiss S."/>
            <person name="Freyhult E."/>
            <person name="Fulton L."/>
            <person name="Fulton R."/>
            <person name="Garcia A.C."/>
            <person name="Gardiner A."/>
            <person name="Garfield D.A."/>
            <person name="Garvin B.E."/>
            <person name="Gibson G."/>
            <person name="Gilbert D."/>
            <person name="Gnerre S."/>
            <person name="Godfrey J."/>
            <person name="Good R."/>
            <person name="Gotea V."/>
            <person name="Gravely B."/>
            <person name="Greenberg A.J."/>
            <person name="Griffiths-Jones S."/>
            <person name="Gross S."/>
            <person name="Guigo R."/>
            <person name="Gustafson E.A."/>
            <person name="Haerty W."/>
            <person name="Hahn M.W."/>
            <person name="Halligan D.L."/>
            <person name="Halpern A.L."/>
            <person name="Halter G.M."/>
            <person name="Han M.V."/>
            <person name="Heger A."/>
            <person name="Hillier L."/>
            <person name="Hinrichs A.S."/>
            <person name="Holmes I."/>
            <person name="Hoskins R.A."/>
            <person name="Hubisz M.J."/>
            <person name="Hultmark D."/>
            <person name="Huntley M.A."/>
            <person name="Jaffe D.B."/>
            <person name="Jagadeeshan S."/>
            <person name="Jeck W.R."/>
            <person name="Johnson J."/>
            <person name="Jones C.D."/>
            <person name="Jordan W.C."/>
            <person name="Karpen G.H."/>
            <person name="Kataoka E."/>
            <person name="Keightley P.D."/>
            <person name="Kheradpour P."/>
            <person name="Kirkness E.F."/>
            <person name="Koerich L.B."/>
            <person name="Kristiansen K."/>
            <person name="Kudrna D."/>
            <person name="Kulathinal R.J."/>
            <person name="Kumar S."/>
            <person name="Kwok R."/>
            <person name="Lander E."/>
            <person name="Langley C.H."/>
            <person name="Lapoint R."/>
            <person name="Lazzaro B.P."/>
            <person name="Lee S.J."/>
            <person name="Levesque L."/>
            <person name="Li R."/>
            <person name="Lin C.F."/>
            <person name="Lin M.F."/>
            <person name="Lindblad-Toh K."/>
            <person name="Llopart A."/>
            <person name="Long M."/>
            <person name="Low L."/>
            <person name="Lozovsky E."/>
            <person name="Lu J."/>
            <person name="Luo M."/>
            <person name="Machado C.A."/>
            <person name="Makalowski W."/>
            <person name="Marzo M."/>
            <person name="Matsuda M."/>
            <person name="Matzkin L."/>
            <person name="McAllister B."/>
            <person name="McBride C.S."/>
            <person name="McKernan B."/>
            <person name="McKernan K."/>
            <person name="Mendez-Lago M."/>
            <person name="Minx P."/>
            <person name="Mollenhauer M.U."/>
            <person name="Montooth K."/>
            <person name="Mount S.M."/>
            <person name="Mu X."/>
            <person name="Myers E."/>
            <person name="Negre B."/>
            <person name="Newfeld S."/>
            <person name="Nielsen R."/>
            <person name="Noor M.A."/>
            <person name="O'Grady P."/>
            <person name="Pachter L."/>
            <person name="Papaceit M."/>
            <person name="Parisi M.J."/>
            <person name="Parisi M."/>
            <person name="Parts L."/>
            <person name="Pedersen J.S."/>
            <person name="Pesole G."/>
            <person name="Phillippy A.M."/>
            <person name="Ponting C.P."/>
            <person name="Pop M."/>
            <person name="Porcelli D."/>
            <person name="Powell J.R."/>
            <person name="Prohaska S."/>
            <person name="Pruitt K."/>
            <person name="Puig M."/>
            <person name="Quesneville H."/>
            <person name="Ram K.R."/>
            <person name="Rand D."/>
            <person name="Rasmussen M.D."/>
            <person name="Reed L.K."/>
            <person name="Reenan R."/>
            <person name="Reily A."/>
            <person name="Remington K.A."/>
            <person name="Rieger T.T."/>
            <person name="Ritchie M.G."/>
            <person name="Robin C."/>
            <person name="Rogers Y.H."/>
            <person name="Rohde C."/>
            <person name="Rozas J."/>
            <person name="Rubenfield M.J."/>
            <person name="Ruiz A."/>
            <person name="Russo S."/>
            <person name="Salzberg S.L."/>
            <person name="Sanchez-Gracia A."/>
            <person name="Saranga D.J."/>
            <person name="Sato H."/>
            <person name="Schaeffer S.W."/>
            <person name="Schatz M.C."/>
            <person name="Schlenke T."/>
            <person name="Schwartz R."/>
            <person name="Segarra C."/>
            <person name="Singh R.S."/>
            <person name="Sirot L."/>
            <person name="Sirota M."/>
            <person name="Sisneros N.B."/>
            <person name="Smith C.D."/>
            <person name="Smith T.F."/>
            <person name="Spieth J."/>
            <person name="Stage D.E."/>
            <person name="Stark A."/>
            <person name="Stephan W."/>
            <person name="Strausberg R.L."/>
            <person name="Strempel S."/>
            <person name="Sturgill D."/>
            <person name="Sutton G."/>
            <person name="Sutton G.G."/>
            <person name="Tao W."/>
            <person name="Teichmann S."/>
            <person name="Tobari Y.N."/>
            <person name="Tomimura Y."/>
            <person name="Tsolas J.M."/>
            <person name="Valente V.L."/>
            <person name="Venter E."/>
            <person name="Venter J.C."/>
            <person name="Vicario S."/>
            <person name="Vieira F.G."/>
            <person name="Vilella A.J."/>
            <person name="Villasante A."/>
            <person name="Walenz B."/>
            <person name="Wang J."/>
            <person name="Wasserman M."/>
            <person name="Watts T."/>
            <person name="Wilson D."/>
            <person name="Wilson R.K."/>
            <person name="Wing R.A."/>
            <person name="Wolfner M.F."/>
            <person name="Wong A."/>
            <person name="Wong G.K."/>
            <person name="Wu C.I."/>
            <person name="Wu G."/>
            <person name="Yamamoto D."/>
            <person name="Yang H.P."/>
            <person name="Yang S.P."/>
            <person name="Yorke J.A."/>
            <person name="Yoshida K."/>
            <person name="Zdobnov E."/>
            <person name="Zhang P."/>
            <person name="Zhang Y."/>
            <person name="Zimin A.V."/>
            <person name="Baldwin J."/>
            <person name="Abdouelleil A."/>
            <person name="Abdulkadir J."/>
            <person name="Abebe A."/>
            <person name="Abera B."/>
            <person name="Abreu J."/>
            <person name="Acer S.C."/>
            <person name="Aftuck L."/>
            <person name="Alexander A."/>
            <person name="An P."/>
            <person name="Anderson E."/>
            <person name="Anderson S."/>
            <person name="Arachi H."/>
            <person name="Azer M."/>
            <person name="Bachantsang P."/>
            <person name="Barry A."/>
            <person name="Bayul T."/>
            <person name="Berlin A."/>
            <person name="Bessette D."/>
            <person name="Bloom T."/>
            <person name="Blye J."/>
            <person name="Boguslavskiy L."/>
            <person name="Bonnet C."/>
            <person name="Boukhgalter B."/>
            <person name="Bourzgui I."/>
            <person name="Brown A."/>
            <person name="Cahill P."/>
            <person name="Channer S."/>
            <person name="Cheshatsang Y."/>
            <person name="Chuda L."/>
            <person name="Citroen M."/>
            <person name="Collymore A."/>
            <person name="Cooke P."/>
            <person name="Costello M."/>
            <person name="D'Aco K."/>
            <person name="Daza R."/>
            <person name="De Haan G."/>
            <person name="DeGray S."/>
            <person name="DeMaso C."/>
            <person name="Dhargay N."/>
            <person name="Dooley K."/>
            <person name="Dooley E."/>
            <person name="Doricent M."/>
            <person name="Dorje P."/>
            <person name="Dorjee K."/>
            <person name="Dupes A."/>
            <person name="Elong R."/>
            <person name="Falk J."/>
            <person name="Farina A."/>
            <person name="Faro S."/>
            <person name="Ferguson D."/>
            <person name="Fisher S."/>
            <person name="Foley C.D."/>
            <person name="Franke A."/>
            <person name="Friedrich D."/>
            <person name="Gadbois L."/>
            <person name="Gearin G."/>
            <person name="Gearin C.R."/>
            <person name="Giannoukos G."/>
            <person name="Goode T."/>
            <person name="Graham J."/>
            <person name="Grandbois E."/>
            <person name="Grewal S."/>
            <person name="Gyaltsen K."/>
            <person name="Hafez N."/>
            <person name="Hagos B."/>
            <person name="Hall J."/>
            <person name="Henson C."/>
            <person name="Hollinger A."/>
            <person name="Honan T."/>
            <person name="Huard M.D."/>
            <person name="Hughes L."/>
            <person name="Hurhula B."/>
            <person name="Husby M.E."/>
            <person name="Kamat A."/>
            <person name="Kanga B."/>
            <person name="Kashin S."/>
            <person name="Khazanovich D."/>
            <person name="Kisner P."/>
            <person name="Lance K."/>
            <person name="Lara M."/>
            <person name="Lee W."/>
            <person name="Lennon N."/>
            <person name="Letendre F."/>
            <person name="LeVine R."/>
            <person name="Lipovsky A."/>
            <person name="Liu X."/>
            <person name="Liu J."/>
            <person name="Liu S."/>
            <person name="Lokyitsang T."/>
            <person name="Lokyitsang Y."/>
            <person name="Lubonja R."/>
            <person name="Lui A."/>
            <person name="MacDonald P."/>
            <person name="Magnisalis V."/>
            <person name="Maru K."/>
            <person name="Matthews C."/>
            <person name="McCusker W."/>
            <person name="McDonough S."/>
            <person name="Mehta T."/>
            <person name="Meldrim J."/>
            <person name="Meneus L."/>
            <person name="Mihai O."/>
            <person name="Mihalev A."/>
            <person name="Mihova T."/>
            <person name="Mittelman R."/>
            <person name="Mlenga V."/>
            <person name="Montmayeur A."/>
            <person name="Mulrain L."/>
            <person name="Navidi A."/>
            <person name="Naylor J."/>
            <person name="Negash T."/>
            <person name="Nguyen T."/>
            <person name="Nguyen N."/>
            <person name="Nicol R."/>
            <person name="Norbu C."/>
            <person name="Norbu N."/>
            <person name="Novod N."/>
            <person name="O'Neill B."/>
            <person name="Osman S."/>
            <person name="Markiewicz E."/>
            <person name="Oyono O.L."/>
            <person name="Patti C."/>
            <person name="Phunkhang P."/>
            <person name="Pierre F."/>
            <person name="Priest M."/>
            <person name="Raghuraman S."/>
            <person name="Rege F."/>
            <person name="Reyes R."/>
            <person name="Rise C."/>
            <person name="Rogov P."/>
            <person name="Ross K."/>
            <person name="Ryan E."/>
            <person name="Settipalli S."/>
            <person name="Shea T."/>
            <person name="Sherpa N."/>
            <person name="Shi L."/>
            <person name="Shih D."/>
            <person name="Sparrow T."/>
            <person name="Spaulding J."/>
            <person name="Stalker J."/>
            <person name="Stange-Thomann N."/>
            <person name="Stavropoulos S."/>
            <person name="Stone C."/>
            <person name="Strader C."/>
            <person name="Tesfaye S."/>
            <person name="Thomson T."/>
            <person name="Thoulutsang Y."/>
            <person name="Thoulutsang D."/>
            <person name="Topham K."/>
            <person name="Topping I."/>
            <person name="Tsamla T."/>
            <person name="Vassiliev H."/>
            <person name="Vo A."/>
            <person name="Wangchuk T."/>
            <person name="Wangdi T."/>
            <person name="Weiand M."/>
            <person name="Wilkinson J."/>
            <person name="Wilson A."/>
            <person name="Yadav S."/>
            <person name="Young G."/>
            <person name="Yu Q."/>
            <person name="Zembek L."/>
            <person name="Zhong D."/>
            <person name="Zimmer A."/>
            <person name="Zwirko Z."/>
            <person name="Jaffe D.B."/>
            <person name="Alvarez P."/>
            <person name="Brockman W."/>
            <person name="Butler J."/>
            <person name="Chin C."/>
            <person name="Gnerre S."/>
            <person name="Grabherr M."/>
            <person name="Kleber M."/>
            <person name="Mauceli E."/>
            <person name="MacCallum I."/>
        </authorList>
    </citation>
    <scope>NUCLEOTIDE SEQUENCE [LARGE SCALE GENOMIC DNA]</scope>
    <source>
        <strain evidence="6">Tucson 15287-2541.00</strain>
    </source>
</reference>
<evidence type="ECO:0000259" key="3">
    <source>
        <dbReference type="Pfam" id="PF12366"/>
    </source>
</evidence>
<evidence type="ECO:0000313" key="5">
    <source>
        <dbReference type="EMBL" id="EDV95823.1"/>
    </source>
</evidence>
<comment type="similarity">
    <text evidence="1">Belongs to the DNAI7 family.</text>
</comment>
<feature type="domain" description="IC97/Casc1 N-terminal" evidence="4">
    <location>
        <begin position="31"/>
        <end position="209"/>
    </location>
</feature>
<dbReference type="GO" id="GO:0008017">
    <property type="term" value="F:microtubule binding"/>
    <property type="evidence" value="ECO:0007669"/>
    <property type="project" value="TreeGrafter"/>
</dbReference>
<dbReference type="Pfam" id="PF12366">
    <property type="entry name" value="Casc1_C"/>
    <property type="match status" value="1"/>
</dbReference>
<feature type="domain" description="CASC1 C-terminal" evidence="3">
    <location>
        <begin position="781"/>
        <end position="1002"/>
    </location>
</feature>
<name>B4J1D2_DROGR</name>
<dbReference type="Proteomes" id="UP000001070">
    <property type="component" value="Unassembled WGS sequence"/>
</dbReference>
<feature type="region of interest" description="Disordered" evidence="2">
    <location>
        <begin position="335"/>
        <end position="359"/>
    </location>
</feature>
<dbReference type="InterPro" id="IPR022110">
    <property type="entry name" value="CASC1_C"/>
</dbReference>
<dbReference type="PANTHER" id="PTHR20929:SF11">
    <property type="entry name" value="DYNEIN AXONEMAL INTERMEDIATE CHAIN 7"/>
    <property type="match status" value="1"/>
</dbReference>
<dbReference type="HOGENOM" id="CLU_009577_0_0_1"/>
<evidence type="ECO:0000313" key="6">
    <source>
        <dbReference type="Proteomes" id="UP000001070"/>
    </source>
</evidence>
<dbReference type="EMBL" id="CH916366">
    <property type="protein sequence ID" value="EDV95823.1"/>
    <property type="molecule type" value="Genomic_DNA"/>
</dbReference>
<dbReference type="eggNOG" id="ENOG502T81V">
    <property type="taxonomic scope" value="Eukaryota"/>
</dbReference>
<evidence type="ECO:0000256" key="1">
    <source>
        <dbReference type="ARBA" id="ARBA00024332"/>
    </source>
</evidence>
<dbReference type="InterPro" id="IPR023247">
    <property type="entry name" value="IC97/Dnai7-like"/>
</dbReference>
<evidence type="ECO:0000259" key="4">
    <source>
        <dbReference type="Pfam" id="PF15927"/>
    </source>
</evidence>
<sequence length="1050" mass="123112">MVKSKAEPVYGTGLIASNLLSEGDMVEREKKYTQRLLDIGVSSAFIKESTLEFERLEEERRLREHWDHHLRCDGLPRPYLPPEMRTFIEKKRYFQQLDVDHSVDWTLSVDERTVLTQDIFRNERTRTKVKELMDDHVGDRFEQDIIMYLDTLVKIDCMLDTAAEMEYVRKELEHEIDTSFDRLTYRIIRMDGVYMNSKDAMVATWSHAGARYDIDIWGLRDVPIRFKELPTPLMVAELKTAGVEVQMPLSVLHDCLTLRCIHTKFDNHSQYAKSFDPIIPDSPVQANGGIVDIEDCLINEWLMQLDIQQELLASMMAKRENYEDIMRTIAEKTEKMNKEKKANEGKSTKTVIPKAPKEPPLVPPGMFPDAYATFLEREQQQYLDTLDEIYNPRHLKLTSDEVNMRQHIMLGGLYSIMFVRQTPGTHYEKFNIMLHEDGRILHIMDDIVADLRAPTWADDVSARRSRLQMDEQKRKTLNIDETELPYFFVTIHMPRELCMWGDPIACQYITSMQEPRISRRENQSVNVFRPTLISRLRASHKLGPQQHLIGLSNFQLEQKLNHLQARQLERFCVPRIISSFKFPMEVREELQQQLDQRPKMKNMLIRRRSIEAEENTVIGDLDFDYYAQEAPERLFPIYANLEHVDYDDGDLDSEMIDKKSIYGLLNTLDTHRLLYTTRYTAIMKQPDFDFKKVPSKKTIMSSAEARASSMFAKKITQRPSTMRENHSIFATPSQTWSELRSTSRARLSLTGDTADDVSLERVYPFENPRDDAEVAGKVKVKVTHWTTKHIHNTKFDRQARTMTIETDRLGIFGFAYKRYDHFPFRDWSMQPNEENNDEIILTVDTFRARVVLYITGQGIRGYVTDISNVYVANPVKYLEITTPISDYRELRRRFYEKNVNIFAENDAGFYIENGYFSVKHVALENHTYDAMSLHCKLMKFYRSSWNRLSSRRNILMCMKNAKDNTDYTEATLRLTPDDVTFVEVSELCSDDLDVIKLDFKLTWRNMTHYTDLHQAILSMNPHANDVRNKDSLLLFQVKRILNEIRLLSFS</sequence>